<evidence type="ECO:0000313" key="2">
    <source>
        <dbReference type="Proteomes" id="UP001304429"/>
    </source>
</evidence>
<sequence>MPSPNRKVGLFSQRMGVFVALYYDEIEVALEGGRKVLNIIDRQLGEKYEVAPGAVIGSSESLSFGCSVTVETQSGKATYRGELASSKEMQAHVDRITALLDDAHLSNDSIHRRHP</sequence>
<dbReference type="Proteomes" id="UP001304429">
    <property type="component" value="Chromosome"/>
</dbReference>
<evidence type="ECO:0000313" key="1">
    <source>
        <dbReference type="EMBL" id="WOP58094.1"/>
    </source>
</evidence>
<protein>
    <submittedName>
        <fullName evidence="1">Uncharacterized protein</fullName>
    </submittedName>
</protein>
<accession>A0AAX4FN46</accession>
<name>A0AAX4FN46_XANEU</name>
<proteinExistence type="predicted"/>
<dbReference type="RefSeq" id="WP_317719159.1">
    <property type="nucleotide sequence ID" value="NZ_CP137532.1"/>
</dbReference>
<reference evidence="1" key="1">
    <citation type="submission" date="2023-10" db="EMBL/GenBank/DDBJ databases">
        <title>Comparative Genomic Analysis of Tomato Bacterial Spot Xanthomonads Reveals A New Lineage of Xanthomonas euvesicatoria.</title>
        <authorList>
            <person name="Huang C.-J."/>
            <person name="Wu T.-L."/>
            <person name="Wu Y.-L."/>
            <person name="Wang R.-S."/>
            <person name="Lin Y.-C."/>
        </authorList>
    </citation>
    <scope>NUCLEOTIDE SEQUENCE</scope>
    <source>
        <strain evidence="1">T0319-01</strain>
    </source>
</reference>
<gene>
    <name evidence="1" type="ORF">R5577_08320</name>
</gene>
<dbReference type="AlphaFoldDB" id="A0AAX4FN46"/>
<organism evidence="1 2">
    <name type="scientific">Xanthomonas euvesicatoria</name>
    <dbReference type="NCBI Taxonomy" id="456327"/>
    <lineage>
        <taxon>Bacteria</taxon>
        <taxon>Pseudomonadati</taxon>
        <taxon>Pseudomonadota</taxon>
        <taxon>Gammaproteobacteria</taxon>
        <taxon>Lysobacterales</taxon>
        <taxon>Lysobacteraceae</taxon>
        <taxon>Xanthomonas</taxon>
    </lineage>
</organism>
<dbReference type="EMBL" id="CP137539">
    <property type="protein sequence ID" value="WOP58094.1"/>
    <property type="molecule type" value="Genomic_DNA"/>
</dbReference>